<comment type="pathway">
    <text evidence="2">Protein modification; protein glycosylation.</text>
</comment>
<dbReference type="GO" id="GO:0005789">
    <property type="term" value="C:endoplasmic reticulum membrane"/>
    <property type="evidence" value="ECO:0007669"/>
    <property type="project" value="UniProtKB-SubCell"/>
</dbReference>
<accession>M1AAY9</accession>
<evidence type="ECO:0000256" key="4">
    <source>
        <dbReference type="ARBA" id="ARBA00022692"/>
    </source>
</evidence>
<evidence type="ECO:0000256" key="5">
    <source>
        <dbReference type="ARBA" id="ARBA00022824"/>
    </source>
</evidence>
<evidence type="ECO:0000256" key="2">
    <source>
        <dbReference type="ARBA" id="ARBA00004922"/>
    </source>
</evidence>
<evidence type="ECO:0000256" key="6">
    <source>
        <dbReference type="ARBA" id="ARBA00022989"/>
    </source>
</evidence>
<keyword evidence="4 9" id="KW-0812">Transmembrane</keyword>
<comment type="function">
    <text evidence="8 9">Intramembrane glycolipid transporter that operates in the biosynthetic pathway of dolichol-linked oligosaccharides, the glycan precursors employed in protein asparagine (N)-glycosylation. The sequential addition of sugars to dolichol pyrophosphate produces dolichol-linked oligosaccharides containing fourteen sugars, including two GlcNAcs, nine mannoses and three glucoses. Once assembled, the oligosaccharide is transferred from the lipid to nascent proteins by oligosaccharyltransferases. The assembly of dolichol-linked oligosaccharides begins on the cytosolic side of the endoplasmic reticulum membrane and finishes in its lumen. RFT1 could mediate the translocation of the cytosolically oriented intermediate DolPP-GlcNAc2Man5, produced by ALG11, into the ER lumen where dolichol-linked oligosaccharides assembly continues. However, the intramembrane lipid transporter activity could not be confirmed in vitro.</text>
</comment>
<evidence type="ECO:0000313" key="11">
    <source>
        <dbReference type="Proteomes" id="UP000011115"/>
    </source>
</evidence>
<dbReference type="GO" id="GO:0006488">
    <property type="term" value="P:dolichol-linked oligosaccharide biosynthetic process"/>
    <property type="evidence" value="ECO:0007669"/>
    <property type="project" value="InterPro"/>
</dbReference>
<dbReference type="AlphaFoldDB" id="M1AAY9"/>
<dbReference type="Pfam" id="PF04506">
    <property type="entry name" value="Rft-1"/>
    <property type="match status" value="1"/>
</dbReference>
<feature type="transmembrane region" description="Helical" evidence="9">
    <location>
        <begin position="31"/>
        <end position="50"/>
    </location>
</feature>
<dbReference type="STRING" id="4113.M1AAY9"/>
<organism evidence="10 11">
    <name type="scientific">Solanum tuberosum</name>
    <name type="common">Potato</name>
    <dbReference type="NCBI Taxonomy" id="4113"/>
    <lineage>
        <taxon>Eukaryota</taxon>
        <taxon>Viridiplantae</taxon>
        <taxon>Streptophyta</taxon>
        <taxon>Embryophyta</taxon>
        <taxon>Tracheophyta</taxon>
        <taxon>Spermatophyta</taxon>
        <taxon>Magnoliopsida</taxon>
        <taxon>eudicotyledons</taxon>
        <taxon>Gunneridae</taxon>
        <taxon>Pentapetalae</taxon>
        <taxon>asterids</taxon>
        <taxon>lamiids</taxon>
        <taxon>Solanales</taxon>
        <taxon>Solanaceae</taxon>
        <taxon>Solanoideae</taxon>
        <taxon>Solaneae</taxon>
        <taxon>Solanum</taxon>
    </lineage>
</organism>
<feature type="transmembrane region" description="Helical" evidence="9">
    <location>
        <begin position="56"/>
        <end position="78"/>
    </location>
</feature>
<dbReference type="InParanoid" id="M1AAY9"/>
<dbReference type="Gramene" id="PGSC0003DMT400018677">
    <property type="protein sequence ID" value="PGSC0003DMT400018677"/>
    <property type="gene ID" value="PGSC0003DMG402007235"/>
</dbReference>
<comment type="caution">
    <text evidence="9">Lacks conserved residue(s) required for the propagation of feature annotation.</text>
</comment>
<dbReference type="PANTHER" id="PTHR13117">
    <property type="entry name" value="ENDOPLASMIC RETICULUM MULTISPAN TRANSMEMBRANE PROTEIN-RELATED"/>
    <property type="match status" value="1"/>
</dbReference>
<evidence type="ECO:0000256" key="7">
    <source>
        <dbReference type="ARBA" id="ARBA00023136"/>
    </source>
</evidence>
<protein>
    <recommendedName>
        <fullName evidence="9">Protein RFT1 homolog</fullName>
    </recommendedName>
</protein>
<dbReference type="EnsemblPlants" id="PGSC0003DMT400018677">
    <property type="protein sequence ID" value="PGSC0003DMT400018677"/>
    <property type="gene ID" value="PGSC0003DMG402007235"/>
</dbReference>
<dbReference type="PANTHER" id="PTHR13117:SF5">
    <property type="entry name" value="PROTEIN RFT1 HOMOLOG"/>
    <property type="match status" value="1"/>
</dbReference>
<proteinExistence type="inferred from homology"/>
<comment type="subcellular location">
    <subcellularLocation>
        <location evidence="1 9">Endoplasmic reticulum membrane</location>
        <topology evidence="1 9">Multi-pass membrane protein</topology>
    </subcellularLocation>
</comment>
<keyword evidence="11" id="KW-1185">Reference proteome</keyword>
<evidence type="ECO:0000313" key="10">
    <source>
        <dbReference type="EnsemblPlants" id="PGSC0003DMT400018677"/>
    </source>
</evidence>
<sequence length="96" mass="11439">MALRITYSAVFIRNYFQDSSSFSFRRCLPSGWTFLLFSGIFTLVSEKIFLDPDDFWRTFSIHFLVGITSFMLAAFVIYRRERTFINNIILFREHAD</sequence>
<evidence type="ECO:0000256" key="3">
    <source>
        <dbReference type="ARBA" id="ARBA00010288"/>
    </source>
</evidence>
<evidence type="ECO:0000256" key="1">
    <source>
        <dbReference type="ARBA" id="ARBA00004477"/>
    </source>
</evidence>
<dbReference type="eggNOG" id="KOG2864">
    <property type="taxonomic scope" value="Eukaryota"/>
</dbReference>
<reference evidence="10" key="2">
    <citation type="submission" date="2015-06" db="UniProtKB">
        <authorList>
            <consortium name="EnsemblPlants"/>
        </authorList>
    </citation>
    <scope>IDENTIFICATION</scope>
    <source>
        <strain evidence="10">DM1-3 516 R44</strain>
    </source>
</reference>
<keyword evidence="7 9" id="KW-0472">Membrane</keyword>
<reference evidence="11" key="1">
    <citation type="journal article" date="2011" name="Nature">
        <title>Genome sequence and analysis of the tuber crop potato.</title>
        <authorList>
            <consortium name="The Potato Genome Sequencing Consortium"/>
        </authorList>
    </citation>
    <scope>NUCLEOTIDE SEQUENCE [LARGE SCALE GENOMIC DNA]</scope>
    <source>
        <strain evidence="11">cv. DM1-3 516 R44</strain>
    </source>
</reference>
<keyword evidence="5" id="KW-0256">Endoplasmic reticulum</keyword>
<evidence type="ECO:0000256" key="9">
    <source>
        <dbReference type="RuleBase" id="RU365067"/>
    </source>
</evidence>
<dbReference type="PaxDb" id="4113-PGSC0003DMT400018677"/>
<dbReference type="HOGENOM" id="CLU_2363769_0_0_1"/>
<name>M1AAY9_SOLTU</name>
<dbReference type="Proteomes" id="UP000011115">
    <property type="component" value="Unassembled WGS sequence"/>
</dbReference>
<dbReference type="OMA" id="FMIHFSI"/>
<dbReference type="InterPro" id="IPR007594">
    <property type="entry name" value="RFT1"/>
</dbReference>
<comment type="similarity">
    <text evidence="3 9">Belongs to the RFT1 family.</text>
</comment>
<keyword evidence="6 9" id="KW-1133">Transmembrane helix</keyword>
<evidence type="ECO:0000256" key="8">
    <source>
        <dbReference type="ARBA" id="ARBA00045912"/>
    </source>
</evidence>